<comment type="caution">
    <text evidence="1">The sequence shown here is derived from an EMBL/GenBank/DDBJ whole genome shotgun (WGS) entry which is preliminary data.</text>
</comment>
<sequence>MLYQALCWGVWEPLPLLLVLQAELAVWARRWTALGLLDLRRGGGRRRDAEGRMLVGGGQRKRNRVLGGK</sequence>
<reference evidence="1" key="2">
    <citation type="submission" date="2021-02" db="EMBL/GenBank/DDBJ databases">
        <authorList>
            <person name="Kimball J.A."/>
            <person name="Haas M.W."/>
            <person name="Macchietto M."/>
            <person name="Kono T."/>
            <person name="Duquette J."/>
            <person name="Shao M."/>
        </authorList>
    </citation>
    <scope>NUCLEOTIDE SEQUENCE</scope>
    <source>
        <tissue evidence="1">Fresh leaf tissue</tissue>
    </source>
</reference>
<accession>A0A8J5WIS3</accession>
<name>A0A8J5WIS3_ZIZPA</name>
<organism evidence="1 2">
    <name type="scientific">Zizania palustris</name>
    <name type="common">Northern wild rice</name>
    <dbReference type="NCBI Taxonomy" id="103762"/>
    <lineage>
        <taxon>Eukaryota</taxon>
        <taxon>Viridiplantae</taxon>
        <taxon>Streptophyta</taxon>
        <taxon>Embryophyta</taxon>
        <taxon>Tracheophyta</taxon>
        <taxon>Spermatophyta</taxon>
        <taxon>Magnoliopsida</taxon>
        <taxon>Liliopsida</taxon>
        <taxon>Poales</taxon>
        <taxon>Poaceae</taxon>
        <taxon>BOP clade</taxon>
        <taxon>Oryzoideae</taxon>
        <taxon>Oryzeae</taxon>
        <taxon>Zizaniinae</taxon>
        <taxon>Zizania</taxon>
    </lineage>
</organism>
<dbReference type="AlphaFoldDB" id="A0A8J5WIS3"/>
<dbReference type="EMBL" id="JAAALK010000081">
    <property type="protein sequence ID" value="KAG8089102.1"/>
    <property type="molecule type" value="Genomic_DNA"/>
</dbReference>
<reference evidence="1" key="1">
    <citation type="journal article" date="2021" name="bioRxiv">
        <title>Whole Genome Assembly and Annotation of Northern Wild Rice, Zizania palustris L., Supports a Whole Genome Duplication in the Zizania Genus.</title>
        <authorList>
            <person name="Haas M."/>
            <person name="Kono T."/>
            <person name="Macchietto M."/>
            <person name="Millas R."/>
            <person name="McGilp L."/>
            <person name="Shao M."/>
            <person name="Duquette J."/>
            <person name="Hirsch C.N."/>
            <person name="Kimball J."/>
        </authorList>
    </citation>
    <scope>NUCLEOTIDE SEQUENCE</scope>
    <source>
        <tissue evidence="1">Fresh leaf tissue</tissue>
    </source>
</reference>
<keyword evidence="2" id="KW-1185">Reference proteome</keyword>
<evidence type="ECO:0000313" key="2">
    <source>
        <dbReference type="Proteomes" id="UP000729402"/>
    </source>
</evidence>
<gene>
    <name evidence="1" type="ORF">GUJ93_ZPchr0011g28645</name>
</gene>
<dbReference type="Proteomes" id="UP000729402">
    <property type="component" value="Unassembled WGS sequence"/>
</dbReference>
<proteinExistence type="predicted"/>
<protein>
    <submittedName>
        <fullName evidence="1">Uncharacterized protein</fullName>
    </submittedName>
</protein>
<evidence type="ECO:0000313" key="1">
    <source>
        <dbReference type="EMBL" id="KAG8089102.1"/>
    </source>
</evidence>